<dbReference type="SMART" id="SM00516">
    <property type="entry name" value="SEC14"/>
    <property type="match status" value="1"/>
</dbReference>
<dbReference type="AlphaFoldDB" id="A0A9P0B8P7"/>
<dbReference type="SUPFAM" id="SSF46938">
    <property type="entry name" value="CRAL/TRIO N-terminal domain"/>
    <property type="match status" value="2"/>
</dbReference>
<name>A0A9P0B8P7_BRAAE</name>
<proteinExistence type="predicted"/>
<dbReference type="PROSITE" id="PS50191">
    <property type="entry name" value="CRAL_TRIO"/>
    <property type="match status" value="1"/>
</dbReference>
<dbReference type="Proteomes" id="UP001154078">
    <property type="component" value="Chromosome 5"/>
</dbReference>
<dbReference type="CDD" id="cd00170">
    <property type="entry name" value="SEC14"/>
    <property type="match status" value="1"/>
</dbReference>
<dbReference type="PRINTS" id="PR00180">
    <property type="entry name" value="CRETINALDHBP"/>
</dbReference>
<dbReference type="Gene3D" id="3.40.525.10">
    <property type="entry name" value="CRAL-TRIO lipid binding domain"/>
    <property type="match status" value="2"/>
</dbReference>
<dbReference type="SMART" id="SM01100">
    <property type="entry name" value="CRAL_TRIO_N"/>
    <property type="match status" value="2"/>
</dbReference>
<dbReference type="EMBL" id="OV121136">
    <property type="protein sequence ID" value="CAH0556803.1"/>
    <property type="molecule type" value="Genomic_DNA"/>
</dbReference>
<keyword evidence="1" id="KW-0175">Coiled coil</keyword>
<dbReference type="InterPro" id="IPR011074">
    <property type="entry name" value="CRAL/TRIO_N_dom"/>
</dbReference>
<keyword evidence="4" id="KW-1185">Reference proteome</keyword>
<evidence type="ECO:0000259" key="2">
    <source>
        <dbReference type="PROSITE" id="PS50191"/>
    </source>
</evidence>
<dbReference type="Pfam" id="PF00650">
    <property type="entry name" value="CRAL_TRIO"/>
    <property type="match status" value="1"/>
</dbReference>
<sequence>MEIFSVSEESELLQNIKKLAKGNSIKRTDDNYLKRFLIGHEYDVPSAFTALQNYQSFIDRRRDTWLKVDRKKLKTILESQVIDVLENNGRLDQIVVWIRIEKWDTHKFSADEILEHKIQISALALKFNVRQQQHYRLGLGNYSTLLNQSRVFINPVRAFQQSGRCLFIYTLYCESSVSDMSSDANSNIEKELTEEEMNQRIKELQRLVEDNETLKGLQTDEEYLKRFLYSTLFNVEEAYERMKNFYELLLEFPEWFTTRAPTKHKRVIDENIRHIIPGEDKEGRPIYVVKFENCDPGKMELSDCIAVDDMMLEILFQNQNIKNGLSVIMDVSSLPLKLLKWLTPHNVKVGLKKLEATPIVNYRFHVVKSSLIVNAAIKMIWPFLSDKIKDMVKFHYNDLDSLHSYIDPDKLPQEYGGYIKVDVEKLIQPVYDKDNEILESFQKRREVYLKK</sequence>
<dbReference type="GO" id="GO:1902936">
    <property type="term" value="F:phosphatidylinositol bisphosphate binding"/>
    <property type="evidence" value="ECO:0007669"/>
    <property type="project" value="TreeGrafter"/>
</dbReference>
<protein>
    <recommendedName>
        <fullName evidence="2">CRAL-TRIO domain-containing protein</fullName>
    </recommendedName>
</protein>
<dbReference type="Gene3D" id="1.10.8.20">
    <property type="entry name" value="N-terminal domain of phosphatidylinositol transfer protein sec14p"/>
    <property type="match status" value="1"/>
</dbReference>
<evidence type="ECO:0000313" key="4">
    <source>
        <dbReference type="Proteomes" id="UP001154078"/>
    </source>
</evidence>
<evidence type="ECO:0000256" key="1">
    <source>
        <dbReference type="SAM" id="Coils"/>
    </source>
</evidence>
<dbReference type="PANTHER" id="PTHR10174">
    <property type="entry name" value="ALPHA-TOCOPHEROL TRANSFER PROTEIN-RELATED"/>
    <property type="match status" value="1"/>
</dbReference>
<reference evidence="3" key="1">
    <citation type="submission" date="2021-12" db="EMBL/GenBank/DDBJ databases">
        <authorList>
            <person name="King R."/>
        </authorList>
    </citation>
    <scope>NUCLEOTIDE SEQUENCE</scope>
</reference>
<evidence type="ECO:0000313" key="3">
    <source>
        <dbReference type="EMBL" id="CAH0556803.1"/>
    </source>
</evidence>
<organism evidence="3 4">
    <name type="scientific">Brassicogethes aeneus</name>
    <name type="common">Rape pollen beetle</name>
    <name type="synonym">Meligethes aeneus</name>
    <dbReference type="NCBI Taxonomy" id="1431903"/>
    <lineage>
        <taxon>Eukaryota</taxon>
        <taxon>Metazoa</taxon>
        <taxon>Ecdysozoa</taxon>
        <taxon>Arthropoda</taxon>
        <taxon>Hexapoda</taxon>
        <taxon>Insecta</taxon>
        <taxon>Pterygota</taxon>
        <taxon>Neoptera</taxon>
        <taxon>Endopterygota</taxon>
        <taxon>Coleoptera</taxon>
        <taxon>Polyphaga</taxon>
        <taxon>Cucujiformia</taxon>
        <taxon>Nitidulidae</taxon>
        <taxon>Meligethinae</taxon>
        <taxon>Brassicogethes</taxon>
    </lineage>
</organism>
<gene>
    <name evidence="3" type="ORF">MELIAE_LOCUS7670</name>
</gene>
<accession>A0A9P0B8P7</accession>
<feature type="domain" description="CRAL-TRIO" evidence="2">
    <location>
        <begin position="264"/>
        <end position="423"/>
    </location>
</feature>
<feature type="coiled-coil region" evidence="1">
    <location>
        <begin position="187"/>
        <end position="214"/>
    </location>
</feature>
<dbReference type="InterPro" id="IPR036865">
    <property type="entry name" value="CRAL-TRIO_dom_sf"/>
</dbReference>
<dbReference type="GO" id="GO:0016020">
    <property type="term" value="C:membrane"/>
    <property type="evidence" value="ECO:0007669"/>
    <property type="project" value="TreeGrafter"/>
</dbReference>
<dbReference type="SUPFAM" id="SSF52087">
    <property type="entry name" value="CRAL/TRIO domain"/>
    <property type="match status" value="1"/>
</dbReference>
<dbReference type="InterPro" id="IPR001251">
    <property type="entry name" value="CRAL-TRIO_dom"/>
</dbReference>
<dbReference type="OrthoDB" id="1434354at2759"/>
<dbReference type="InterPro" id="IPR036273">
    <property type="entry name" value="CRAL/TRIO_N_dom_sf"/>
</dbReference>
<dbReference type="PANTHER" id="PTHR10174:SF226">
    <property type="entry name" value="CLAVESIN-1-LIKE PROTEIN"/>
    <property type="match status" value="1"/>
</dbReference>